<evidence type="ECO:0000313" key="4">
    <source>
        <dbReference type="RefSeq" id="XP_028968036.1"/>
    </source>
</evidence>
<reference evidence="4" key="1">
    <citation type="submission" date="2025-08" db="UniProtKB">
        <authorList>
            <consortium name="RefSeq"/>
        </authorList>
    </citation>
    <scope>IDENTIFICATION</scope>
</reference>
<name>A0AAJ7SHA1_9ACAR</name>
<evidence type="ECO:0000313" key="3">
    <source>
        <dbReference type="Proteomes" id="UP000694867"/>
    </source>
</evidence>
<keyword evidence="3" id="KW-1185">Reference proteome</keyword>
<dbReference type="Proteomes" id="UP000694867">
    <property type="component" value="Unplaced"/>
</dbReference>
<dbReference type="Gene3D" id="1.10.3210.10">
    <property type="entry name" value="Hypothetical protein af1432"/>
    <property type="match status" value="1"/>
</dbReference>
<dbReference type="RefSeq" id="XP_028968036.1">
    <property type="nucleotide sequence ID" value="XM_029112203.1"/>
</dbReference>
<dbReference type="GO" id="GO:0006203">
    <property type="term" value="P:dGTP catabolic process"/>
    <property type="evidence" value="ECO:0007669"/>
    <property type="project" value="TreeGrafter"/>
</dbReference>
<dbReference type="GeneID" id="114828360"/>
<dbReference type="AlphaFoldDB" id="A0AAJ7SHA1"/>
<gene>
    <name evidence="4" type="primary">LOC114828360</name>
</gene>
<sequence>MLSERTNEKTINCSVHGPMSFSVVAMAIIDTMEFQRLREISQLGIAEFVFPGGSQTRFEHSLGTSHLGKTFISAIARRQPELGISTRELLCVELAGLCHDLGHGPFSHLWEQFYERCCAHNGVPSEWHHEHTSVTILRYLLEKNRILERFPNEINYEDVRMIEHMILGEPLVDSRRRFLYQIINNPDSGLDVDKWDYFYRDAQNLGVKIDFEYKHILREIAVLEHDGQLQVCFRDKSYELIFDAFDNRMKLHKKAYQHPKSRIIEEMIIESLIQWERSGRESFWNTTRAIACAEPTPESLENFVQLTELKVRLALKTIPLYRAILARSTDPLMYKYAGTVNHEELIRERFDEILHRYGISFSEVAVLKVNVHMGKHSHNPMDFVLFFKKGSKQAEKLRSPDGIRVTEKALVVALREHDPEKLIRLRSCIDEYCIRFTARNEY</sequence>
<evidence type="ECO:0000259" key="2">
    <source>
        <dbReference type="SMART" id="SM00471"/>
    </source>
</evidence>
<accession>A0AAJ7SHA1</accession>
<dbReference type="PANTHER" id="PTHR11373">
    <property type="entry name" value="DEOXYNUCLEOSIDE TRIPHOSPHATE TRIPHOSPHOHYDROLASE"/>
    <property type="match status" value="1"/>
</dbReference>
<protein>
    <submittedName>
        <fullName evidence="4">Deoxynucleoside triphosphate triphosphohydrolase SAMHD1</fullName>
    </submittedName>
</protein>
<dbReference type="Pfam" id="PF01966">
    <property type="entry name" value="HD"/>
    <property type="match status" value="1"/>
</dbReference>
<dbReference type="CDD" id="cd00077">
    <property type="entry name" value="HDc"/>
    <property type="match status" value="1"/>
</dbReference>
<evidence type="ECO:0000256" key="1">
    <source>
        <dbReference type="ARBA" id="ARBA00005776"/>
    </source>
</evidence>
<dbReference type="CTD" id="43927"/>
<organism evidence="3 4">
    <name type="scientific">Galendromus occidentalis</name>
    <name type="common">western predatory mite</name>
    <dbReference type="NCBI Taxonomy" id="34638"/>
    <lineage>
        <taxon>Eukaryota</taxon>
        <taxon>Metazoa</taxon>
        <taxon>Ecdysozoa</taxon>
        <taxon>Arthropoda</taxon>
        <taxon>Chelicerata</taxon>
        <taxon>Arachnida</taxon>
        <taxon>Acari</taxon>
        <taxon>Parasitiformes</taxon>
        <taxon>Mesostigmata</taxon>
        <taxon>Gamasina</taxon>
        <taxon>Phytoseioidea</taxon>
        <taxon>Phytoseiidae</taxon>
        <taxon>Typhlodrominae</taxon>
        <taxon>Galendromus</taxon>
    </lineage>
</organism>
<dbReference type="SUPFAM" id="SSF109604">
    <property type="entry name" value="HD-domain/PDEase-like"/>
    <property type="match status" value="1"/>
</dbReference>
<dbReference type="InterPro" id="IPR003607">
    <property type="entry name" value="HD/PDEase_dom"/>
</dbReference>
<dbReference type="GO" id="GO:0005634">
    <property type="term" value="C:nucleus"/>
    <property type="evidence" value="ECO:0007669"/>
    <property type="project" value="TreeGrafter"/>
</dbReference>
<dbReference type="InterPro" id="IPR050135">
    <property type="entry name" value="dGTPase-like"/>
</dbReference>
<dbReference type="SMART" id="SM00471">
    <property type="entry name" value="HDc"/>
    <property type="match status" value="1"/>
</dbReference>
<dbReference type="GO" id="GO:0008832">
    <property type="term" value="F:dGTPase activity"/>
    <property type="evidence" value="ECO:0007669"/>
    <property type="project" value="TreeGrafter"/>
</dbReference>
<dbReference type="PANTHER" id="PTHR11373:SF4">
    <property type="entry name" value="DEOXYNUCLEOSIDE TRIPHOSPHATE TRIPHOSPHOHYDROLASE SAMHD1"/>
    <property type="match status" value="1"/>
</dbReference>
<feature type="domain" description="HD/PDEase" evidence="2">
    <location>
        <begin position="53"/>
        <end position="257"/>
    </location>
</feature>
<comment type="similarity">
    <text evidence="1">Belongs to the SAMHD1 family.</text>
</comment>
<proteinExistence type="inferred from homology"/>
<dbReference type="KEGG" id="goe:114828360"/>
<dbReference type="InterPro" id="IPR006674">
    <property type="entry name" value="HD_domain"/>
</dbReference>